<dbReference type="Pfam" id="PF01124">
    <property type="entry name" value="MAPEG"/>
    <property type="match status" value="1"/>
</dbReference>
<evidence type="ECO:0000256" key="5">
    <source>
        <dbReference type="SAM" id="Phobius"/>
    </source>
</evidence>
<keyword evidence="7" id="KW-1185">Reference proteome</keyword>
<dbReference type="PANTHER" id="PTHR35814">
    <property type="match status" value="1"/>
</dbReference>
<dbReference type="AlphaFoldDB" id="A0A4V5PU38"/>
<evidence type="ECO:0000256" key="1">
    <source>
        <dbReference type="ARBA" id="ARBA00004370"/>
    </source>
</evidence>
<keyword evidence="4 5" id="KW-0472">Membrane</keyword>
<proteinExistence type="predicted"/>
<dbReference type="InterPro" id="IPR023352">
    <property type="entry name" value="MAPEG-like_dom_sf"/>
</dbReference>
<dbReference type="InterPro" id="IPR001129">
    <property type="entry name" value="Membr-assoc_MAPEG"/>
</dbReference>
<name>A0A4V5PU38_9SPHN</name>
<dbReference type="PANTHER" id="PTHR35814:SF1">
    <property type="entry name" value="GLUTATHIONE S-TRANSFERASE-RELATED"/>
    <property type="match status" value="1"/>
</dbReference>
<accession>A0A4V5PU38</accession>
<organism evidence="6 7">
    <name type="scientific">Sphingomonas baiyangensis</name>
    <dbReference type="NCBI Taxonomy" id="2572576"/>
    <lineage>
        <taxon>Bacteria</taxon>
        <taxon>Pseudomonadati</taxon>
        <taxon>Pseudomonadota</taxon>
        <taxon>Alphaproteobacteria</taxon>
        <taxon>Sphingomonadales</taxon>
        <taxon>Sphingomonadaceae</taxon>
        <taxon>Sphingomonas</taxon>
    </lineage>
</organism>
<gene>
    <name evidence="6" type="ORF">FBR43_14965</name>
</gene>
<evidence type="ECO:0000256" key="3">
    <source>
        <dbReference type="ARBA" id="ARBA00022989"/>
    </source>
</evidence>
<sequence>MLSITLATAGAAALINLWLGYRIIRIRLANKVLYGDGGNALLGQRMRAQLNFAEYTPIVLVLIAAIELSEGSSTLLAVAGGVYIAGRIAHAIGMDGVLPARQIGTVITLTLTGLLGLYALSIALLDRPATELAPPTPAIRQG</sequence>
<reference evidence="6 7" key="1">
    <citation type="submission" date="2019-04" db="EMBL/GenBank/DDBJ databases">
        <authorList>
            <person name="Yang Y."/>
            <person name="Wei D."/>
        </authorList>
    </citation>
    <scope>NUCLEOTIDE SEQUENCE [LARGE SCALE GENOMIC DNA]</scope>
    <source>
        <strain evidence="6 7">L-1-4w-11</strain>
    </source>
</reference>
<evidence type="ECO:0000313" key="6">
    <source>
        <dbReference type="EMBL" id="TKD51898.1"/>
    </source>
</evidence>
<dbReference type="SUPFAM" id="SSF161084">
    <property type="entry name" value="MAPEG domain-like"/>
    <property type="match status" value="1"/>
</dbReference>
<dbReference type="EMBL" id="SWKR01000002">
    <property type="protein sequence ID" value="TKD51898.1"/>
    <property type="molecule type" value="Genomic_DNA"/>
</dbReference>
<comment type="subcellular location">
    <subcellularLocation>
        <location evidence="1">Membrane</location>
    </subcellularLocation>
</comment>
<feature type="transmembrane region" description="Helical" evidence="5">
    <location>
        <begin position="106"/>
        <end position="125"/>
    </location>
</feature>
<evidence type="ECO:0000256" key="4">
    <source>
        <dbReference type="ARBA" id="ARBA00023136"/>
    </source>
</evidence>
<feature type="transmembrane region" description="Helical" evidence="5">
    <location>
        <begin position="6"/>
        <end position="24"/>
    </location>
</feature>
<evidence type="ECO:0000256" key="2">
    <source>
        <dbReference type="ARBA" id="ARBA00022692"/>
    </source>
</evidence>
<dbReference type="GO" id="GO:0016020">
    <property type="term" value="C:membrane"/>
    <property type="evidence" value="ECO:0007669"/>
    <property type="project" value="UniProtKB-SubCell"/>
</dbReference>
<dbReference type="Gene3D" id="1.20.120.550">
    <property type="entry name" value="Membrane associated eicosanoid/glutathione metabolism-like domain"/>
    <property type="match status" value="1"/>
</dbReference>
<protein>
    <submittedName>
        <fullName evidence="6">MAPEG family protein</fullName>
    </submittedName>
</protein>
<dbReference type="RefSeq" id="WP_136943831.1">
    <property type="nucleotide sequence ID" value="NZ_SWKR01000002.1"/>
</dbReference>
<comment type="caution">
    <text evidence="6">The sequence shown here is derived from an EMBL/GenBank/DDBJ whole genome shotgun (WGS) entry which is preliminary data.</text>
</comment>
<dbReference type="OrthoDB" id="7619858at2"/>
<evidence type="ECO:0000313" key="7">
    <source>
        <dbReference type="Proteomes" id="UP000309138"/>
    </source>
</evidence>
<keyword evidence="2 5" id="KW-0812">Transmembrane</keyword>
<keyword evidence="3 5" id="KW-1133">Transmembrane helix</keyword>
<dbReference type="Proteomes" id="UP000309138">
    <property type="component" value="Unassembled WGS sequence"/>
</dbReference>